<feature type="transmembrane region" description="Helical" evidence="1">
    <location>
        <begin position="141"/>
        <end position="162"/>
    </location>
</feature>
<keyword evidence="1" id="KW-0472">Membrane</keyword>
<organism evidence="2 3">
    <name type="scientific">Clostridium cylindrosporum DSM 605</name>
    <dbReference type="NCBI Taxonomy" id="1121307"/>
    <lineage>
        <taxon>Bacteria</taxon>
        <taxon>Bacillati</taxon>
        <taxon>Bacillota</taxon>
        <taxon>Clostridia</taxon>
        <taxon>Eubacteriales</taxon>
        <taxon>Clostridiaceae</taxon>
        <taxon>Clostridium</taxon>
    </lineage>
</organism>
<feature type="transmembrane region" description="Helical" evidence="1">
    <location>
        <begin position="16"/>
        <end position="35"/>
    </location>
</feature>
<name>A0A0J8DDU2_CLOCY</name>
<protein>
    <recommendedName>
        <fullName evidence="4">ABC-2 family transporter protein</fullName>
    </recommendedName>
</protein>
<dbReference type="Proteomes" id="UP000036756">
    <property type="component" value="Unassembled WGS sequence"/>
</dbReference>
<feature type="transmembrane region" description="Helical" evidence="1">
    <location>
        <begin position="266"/>
        <end position="292"/>
    </location>
</feature>
<reference evidence="2 3" key="1">
    <citation type="submission" date="2015-06" db="EMBL/GenBank/DDBJ databases">
        <title>Draft genome sequence of the purine-degrading Clostridium cylindrosporum HC-1 (DSM 605).</title>
        <authorList>
            <person name="Poehlein A."/>
            <person name="Schiel-Bengelsdorf B."/>
            <person name="Bengelsdorf F."/>
            <person name="Daniel R."/>
            <person name="Duerre P."/>
        </authorList>
    </citation>
    <scope>NUCLEOTIDE SEQUENCE [LARGE SCALE GENOMIC DNA]</scope>
    <source>
        <strain evidence="2 3">DSM 605</strain>
    </source>
</reference>
<gene>
    <name evidence="2" type="ORF">CLCY_14c00020</name>
</gene>
<evidence type="ECO:0000313" key="3">
    <source>
        <dbReference type="Proteomes" id="UP000036756"/>
    </source>
</evidence>
<proteinExistence type="predicted"/>
<keyword evidence="1" id="KW-0812">Transmembrane</keyword>
<evidence type="ECO:0000313" key="2">
    <source>
        <dbReference type="EMBL" id="KMT22404.1"/>
    </source>
</evidence>
<feature type="transmembrane region" description="Helical" evidence="1">
    <location>
        <begin position="312"/>
        <end position="331"/>
    </location>
</feature>
<keyword evidence="1" id="KW-1133">Transmembrane helix</keyword>
<feature type="transmembrane region" description="Helical" evidence="1">
    <location>
        <begin position="226"/>
        <end position="246"/>
    </location>
</feature>
<feature type="transmembrane region" description="Helical" evidence="1">
    <location>
        <begin position="55"/>
        <end position="74"/>
    </location>
</feature>
<keyword evidence="3" id="KW-1185">Reference proteome</keyword>
<dbReference type="AlphaFoldDB" id="A0A0J8DDU2"/>
<dbReference type="EMBL" id="LFVU01000009">
    <property type="protein sequence ID" value="KMT22404.1"/>
    <property type="molecule type" value="Genomic_DNA"/>
</dbReference>
<evidence type="ECO:0000256" key="1">
    <source>
        <dbReference type="SAM" id="Phobius"/>
    </source>
</evidence>
<sequence>MNWFKKSIVYDQKRKLLILPILMLLIIVYNIMNIASRIANPNVYQEDLSLTIGATSYFFILCLVGIIALVSVGIRDKSERSYMVSMPIKRHNIILTKLACAVIAVIVPIFIGFLIESGVYVVNRTYLVAEGYPYLDVFIKYFSLAIVSLTVIGGVYILSLIYNNIKVPVVLVIIGVISSGYLLASVTNCFHYNSKIRRSIEDFFNYIADIIDTPGSVTASFYPSTIGRIIVLIGIVVLLFTLIDFVAGKFSNDVYDNLFSFKISKILSYIALALAAAAIFNLISGVIIDILYFQPRYRSQVEIKQATSLFVYRAHFVVTVILTPLWIFIASKINKKLEERF</sequence>
<feature type="transmembrane region" description="Helical" evidence="1">
    <location>
        <begin position="95"/>
        <end position="121"/>
    </location>
</feature>
<accession>A0A0J8DDU2</accession>
<comment type="caution">
    <text evidence="2">The sequence shown here is derived from an EMBL/GenBank/DDBJ whole genome shotgun (WGS) entry which is preliminary data.</text>
</comment>
<dbReference type="STRING" id="1121307.CLCY_14c00020"/>
<evidence type="ECO:0008006" key="4">
    <source>
        <dbReference type="Google" id="ProtNLM"/>
    </source>
</evidence>
<dbReference type="RefSeq" id="WP_048570029.1">
    <property type="nucleotide sequence ID" value="NZ_LFVU01000009.1"/>
</dbReference>
<dbReference type="PATRIC" id="fig|1121307.3.peg.281"/>
<feature type="transmembrane region" description="Helical" evidence="1">
    <location>
        <begin position="169"/>
        <end position="187"/>
    </location>
</feature>